<keyword evidence="1" id="KW-0472">Membrane</keyword>
<keyword evidence="1" id="KW-1133">Transmembrane helix</keyword>
<dbReference type="Pfam" id="PF20185">
    <property type="entry name" value="DUF6548"/>
    <property type="match status" value="1"/>
</dbReference>
<evidence type="ECO:0000256" key="1">
    <source>
        <dbReference type="SAM" id="Phobius"/>
    </source>
</evidence>
<sequence length="173" mass="20546">MTNLNNDFMESYKHLDKICKEIFNSEKGVTTYIDTMKEVNDGNRYVPLWNKTLYKLKHYRHIRNNYVHEVGTSQYDICTRDDIEWLNNFYKEIMKTTDPLARYRREKSSYKAVEDVKYIRYTEGGEGEQLQYQNVNSKSDDGEGLRLLNIILKFLIIMGINLAVVLFIMLMIS</sequence>
<name>A0A6N7XYS4_9FIRM</name>
<evidence type="ECO:0000313" key="4">
    <source>
        <dbReference type="Proteomes" id="UP000433359"/>
    </source>
</evidence>
<comment type="caution">
    <text evidence="3">The sequence shown here is derived from an EMBL/GenBank/DDBJ whole genome shotgun (WGS) entry which is preliminary data.</text>
</comment>
<evidence type="ECO:0000313" key="5">
    <source>
        <dbReference type="Proteomes" id="UP001315001"/>
    </source>
</evidence>
<dbReference type="EMBL" id="JAFIQO010000060">
    <property type="protein sequence ID" value="MBP0056123.1"/>
    <property type="molecule type" value="Genomic_DNA"/>
</dbReference>
<evidence type="ECO:0000313" key="2">
    <source>
        <dbReference type="EMBL" id="MBP0056123.1"/>
    </source>
</evidence>
<protein>
    <submittedName>
        <fullName evidence="3">Uncharacterized protein</fullName>
    </submittedName>
</protein>
<dbReference type="EMBL" id="VULP01000009">
    <property type="protein sequence ID" value="MSU81979.1"/>
    <property type="molecule type" value="Genomic_DNA"/>
</dbReference>
<dbReference type="GeneID" id="75049574"/>
<dbReference type="InterPro" id="IPR046678">
    <property type="entry name" value="DUF6548"/>
</dbReference>
<evidence type="ECO:0000313" key="3">
    <source>
        <dbReference type="EMBL" id="MSU81979.1"/>
    </source>
</evidence>
<feature type="transmembrane region" description="Helical" evidence="1">
    <location>
        <begin position="147"/>
        <end position="172"/>
    </location>
</feature>
<dbReference type="RefSeq" id="WP_005348296.1">
    <property type="nucleotide sequence ID" value="NZ_JAFIQO010000060.1"/>
</dbReference>
<proteinExistence type="predicted"/>
<dbReference type="AlphaFoldDB" id="A0A6N7XYS4"/>
<gene>
    <name evidence="3" type="ORF">FYJ25_06285</name>
    <name evidence="2" type="ORF">JYQ75_01645</name>
</gene>
<organism evidence="3 4">
    <name type="scientific">Anaerobutyricum soehngenii</name>
    <dbReference type="NCBI Taxonomy" id="105843"/>
    <lineage>
        <taxon>Bacteria</taxon>
        <taxon>Bacillati</taxon>
        <taxon>Bacillota</taxon>
        <taxon>Clostridia</taxon>
        <taxon>Lachnospirales</taxon>
        <taxon>Lachnospiraceae</taxon>
        <taxon>Anaerobutyricum</taxon>
    </lineage>
</organism>
<reference evidence="3 4" key="1">
    <citation type="submission" date="2019-08" db="EMBL/GenBank/DDBJ databases">
        <title>In-depth cultivation of the pig gut microbiome towards novel bacterial diversity and tailored functional studies.</title>
        <authorList>
            <person name="Wylensek D."/>
            <person name="Hitch T.C.A."/>
            <person name="Clavel T."/>
        </authorList>
    </citation>
    <scope>NUCLEOTIDE SEQUENCE [LARGE SCALE GENOMIC DNA]</scope>
    <source>
        <strain evidence="3 4">BSM-383-APC-4H</strain>
    </source>
</reference>
<keyword evidence="5" id="KW-1185">Reference proteome</keyword>
<dbReference type="Proteomes" id="UP001315001">
    <property type="component" value="Unassembled WGS sequence"/>
</dbReference>
<accession>A0A6N7XYS4</accession>
<dbReference type="Proteomes" id="UP000433359">
    <property type="component" value="Unassembled WGS sequence"/>
</dbReference>
<reference evidence="2 5" key="2">
    <citation type="submission" date="2021-02" db="EMBL/GenBank/DDBJ databases">
        <title>Lactate utilizing bacteria of the human gut.</title>
        <authorList>
            <person name="Sheridan P.O."/>
        </authorList>
    </citation>
    <scope>NUCLEOTIDE SEQUENCE [LARGE SCALE GENOMIC DNA]</scope>
    <source>
        <strain evidence="2 5">HTF-83D</strain>
    </source>
</reference>
<keyword evidence="1" id="KW-0812">Transmembrane</keyword>